<proteinExistence type="predicted"/>
<evidence type="ECO:0000313" key="2">
    <source>
        <dbReference type="WBParaSite" id="SPAL_0001234050.1"/>
    </source>
</evidence>
<dbReference type="Proteomes" id="UP000046392">
    <property type="component" value="Unplaced"/>
</dbReference>
<keyword evidence="1" id="KW-1185">Reference proteome</keyword>
<name>A0A0N5C2Y4_STREA</name>
<sequence>MEEINRFGSSESLSSTQTLISSSISMSVFGTPETSAIKGLNTTIDVFRLSPGSISIMSNMTIKTPLMGE</sequence>
<dbReference type="WBParaSite" id="SPAL_0001234050.1">
    <property type="protein sequence ID" value="SPAL_0001234050.1"/>
    <property type="gene ID" value="SPAL_0001234050"/>
</dbReference>
<dbReference type="AlphaFoldDB" id="A0A0N5C2Y4"/>
<evidence type="ECO:0000313" key="1">
    <source>
        <dbReference type="Proteomes" id="UP000046392"/>
    </source>
</evidence>
<protein>
    <submittedName>
        <fullName evidence="2">Uncharacterized protein</fullName>
    </submittedName>
</protein>
<accession>A0A0N5C2Y4</accession>
<organism evidence="1 2">
    <name type="scientific">Strongyloides papillosus</name>
    <name type="common">Intestinal threadworm</name>
    <dbReference type="NCBI Taxonomy" id="174720"/>
    <lineage>
        <taxon>Eukaryota</taxon>
        <taxon>Metazoa</taxon>
        <taxon>Ecdysozoa</taxon>
        <taxon>Nematoda</taxon>
        <taxon>Chromadorea</taxon>
        <taxon>Rhabditida</taxon>
        <taxon>Tylenchina</taxon>
        <taxon>Panagrolaimomorpha</taxon>
        <taxon>Strongyloidoidea</taxon>
        <taxon>Strongyloididae</taxon>
        <taxon>Strongyloides</taxon>
    </lineage>
</organism>
<reference evidence="2" key="1">
    <citation type="submission" date="2017-02" db="UniProtKB">
        <authorList>
            <consortium name="WormBaseParasite"/>
        </authorList>
    </citation>
    <scope>IDENTIFICATION</scope>
</reference>